<feature type="compositionally biased region" description="Basic and acidic residues" evidence="5">
    <location>
        <begin position="1"/>
        <end position="10"/>
    </location>
</feature>
<reference evidence="7 8" key="1">
    <citation type="submission" date="2023-04" db="EMBL/GenBank/DDBJ databases">
        <title>Genome of Basidiobolus ranarum AG-B5.</title>
        <authorList>
            <person name="Stajich J.E."/>
            <person name="Carter-House D."/>
            <person name="Gryganskyi A."/>
        </authorList>
    </citation>
    <scope>NUCLEOTIDE SEQUENCE [LARGE SCALE GENOMIC DNA]</scope>
    <source>
        <strain evidence="7 8">AG-B5</strain>
    </source>
</reference>
<dbReference type="Gene3D" id="1.20.1160.11">
    <property type="entry name" value="Paired amphipathic helix"/>
    <property type="match status" value="3"/>
</dbReference>
<feature type="compositionally biased region" description="Low complexity" evidence="5">
    <location>
        <begin position="49"/>
        <end position="67"/>
    </location>
</feature>
<dbReference type="Proteomes" id="UP001479436">
    <property type="component" value="Unassembled WGS sequence"/>
</dbReference>
<dbReference type="Pfam" id="PF02671">
    <property type="entry name" value="PAH"/>
    <property type="match status" value="3"/>
</dbReference>
<feature type="compositionally biased region" description="Pro residues" evidence="5">
    <location>
        <begin position="507"/>
        <end position="517"/>
    </location>
</feature>
<feature type="region of interest" description="Disordered" evidence="5">
    <location>
        <begin position="412"/>
        <end position="603"/>
    </location>
</feature>
<comment type="subcellular location">
    <subcellularLocation>
        <location evidence="1 4">Nucleus</location>
    </subcellularLocation>
</comment>
<protein>
    <recommendedName>
        <fullName evidence="6">Histone deacetylase interacting domain-containing protein</fullName>
    </recommendedName>
</protein>
<evidence type="ECO:0000313" key="8">
    <source>
        <dbReference type="Proteomes" id="UP001479436"/>
    </source>
</evidence>
<evidence type="ECO:0000256" key="1">
    <source>
        <dbReference type="ARBA" id="ARBA00004123"/>
    </source>
</evidence>
<dbReference type="InterPro" id="IPR039774">
    <property type="entry name" value="Sin3-like"/>
</dbReference>
<sequence length="1471" mass="164883">MSGSSKDEKPQWNVSGNNQLPPFSSTPHSVQQQSNQPGGLPHYLPPPNSSHSQQPSPMSVSMMAPPQSIAPPTIPMSHINHGGTMNSNLASNHIEHQRPPPAQSPPQSTIRSRPPSVQPPNQPGSVEYRPLNVRDALSYLDQVKIQFHDQPDVYNRFLDIMKDFKTQAIDTPGVIDRVSNLFRGHPTLISGFNTFLPPGYRIEISPNAYDPHNVRVTTPNGTINSSGLPEPSQHSQLHNVNPNTNSSMPLTNGPHYYQPPTFGHGGPPLPHSMTPSSHPLTGGQLPPPQPSVGGYHVRPMSTHLSHGPGASPGQGPPVVPPLSNGPGPNIGLQGLSAAGARRPPVEFNHAINYVNKIKNRFSSDPETYKQFLEILQTYQKEQKPIQEVYAQVQVLFRNATDLLAEFKQFLPDNSSNSQGGSSSAPILPMLGNPSILAGQNIPPISPHQHQHQQQQQQPIPQQSQRMMPIMPPSIPAIGPGPRLPSVGNYGSSNPIPPSSETFLQQPTVPPMSPPPSSNPTIPVAAQPPSSTASPTHTTVPIPNKKRKGANVTGEKAITASGTVKSKRAKHGTQKMMNEVSPGPVGINTTSASTGLSPQSPKLPASTEELSFFDRVKKHLSNKQSYNEFLKVLNLFSQEILDQTVLVQRVESYIGGNKELFEWFKSFVGYVPSNEQVVENLPAPRPRVDLLRCKGYGPSYRLLPKADSKVKCSGRDLLCDEVLNNEWVSHPTWASEESGFVAHKKNQYEEKLHKCEEERYDYDLNIEANLSTIALLEPIVRKIQNMTSEEKAKFKLPPGLGGPSLCIYKRMINKVYGKEQGVAVIDAIHNNPTIAVPVVLKRLKQKDEEWRRARREWNRIWREVDIKNFYKGLDYQNVGFKSNDRKLITPKYLTTEIENIRREQRDRYPPDLKHNFQFEYLFNDPEVFRDITRILFSSLGKQGGFSGSDKTSIESFIKDFIKEFFGLEKIEHEYLEEDDASSVHTDDTDNESQISEDEGSTNSNCESKEKVHSVNGVEDPIPVDNIDTDSDAAHADNEESVTSAASSPKSKSFDESSVEGGKSEVMEVDSINPKTKLFGRGKGTSTQSATWIQIKTPKVEAKHKTSFNFYGSNVFYVFFRLYQLLYSRVESIKTKASQVPRKVPHTETKSVAGSLLLRHKVDVLGDMDYTNADYYQEFLNLVDRLFEGEIDQQGYEEGMRYLFGIHAYVVFTIDKLVMAILRQIQTIVLEPKCKDLIDLFTKENHQETTSFRQQMMYRSKAENVIENEECLYRIEYAHSKKTVMIQLLSREDSALDSAVSLEEKWSMYIDSYVLLTPTKDVPQPENKPFLSRNRPTNLSNESPQDAVMNSGLELKICVNTLKTYFVANTEDYFKRKGKLISESSLENTKRQKHQKWRKWLDGDLGWSRGKAKEELEKKCEQWFTGKSLDIKDLTIIRENVKTQALEYRIFETPPVTSVDTANSEVTNEGDQS</sequence>
<evidence type="ECO:0000259" key="6">
    <source>
        <dbReference type="SMART" id="SM00761"/>
    </source>
</evidence>
<dbReference type="InterPro" id="IPR013194">
    <property type="entry name" value="HDAC_interact_dom"/>
</dbReference>
<feature type="compositionally biased region" description="Polar residues" evidence="5">
    <location>
        <begin position="12"/>
        <end position="37"/>
    </location>
</feature>
<feature type="region of interest" description="Disordered" evidence="5">
    <location>
        <begin position="1"/>
        <end position="128"/>
    </location>
</feature>
<dbReference type="Pfam" id="PF16879">
    <property type="entry name" value="Sin3a_C"/>
    <property type="match status" value="1"/>
</dbReference>
<dbReference type="InterPro" id="IPR031693">
    <property type="entry name" value="Sin3_C"/>
</dbReference>
<proteinExistence type="predicted"/>
<dbReference type="Pfam" id="PF08295">
    <property type="entry name" value="Sin3_corepress"/>
    <property type="match status" value="1"/>
</dbReference>
<feature type="compositionally biased region" description="Acidic residues" evidence="5">
    <location>
        <begin position="987"/>
        <end position="998"/>
    </location>
</feature>
<feature type="region of interest" description="Disordered" evidence="5">
    <location>
        <begin position="221"/>
        <end position="336"/>
    </location>
</feature>
<feature type="compositionally biased region" description="Low complexity" evidence="5">
    <location>
        <begin position="451"/>
        <end position="468"/>
    </location>
</feature>
<gene>
    <name evidence="7" type="ORF">K7432_010059</name>
</gene>
<dbReference type="SUPFAM" id="SSF47762">
    <property type="entry name" value="PAH2 domain"/>
    <property type="match status" value="3"/>
</dbReference>
<dbReference type="InterPro" id="IPR003822">
    <property type="entry name" value="PAH"/>
</dbReference>
<feature type="compositionally biased region" description="Low complexity" evidence="5">
    <location>
        <begin position="518"/>
        <end position="540"/>
    </location>
</feature>
<evidence type="ECO:0000313" key="7">
    <source>
        <dbReference type="EMBL" id="KAK9763347.1"/>
    </source>
</evidence>
<feature type="region of interest" description="Disordered" evidence="5">
    <location>
        <begin position="1321"/>
        <end position="1342"/>
    </location>
</feature>
<feature type="compositionally biased region" description="Polar residues" evidence="5">
    <location>
        <begin position="586"/>
        <end position="599"/>
    </location>
</feature>
<dbReference type="InterPro" id="IPR036600">
    <property type="entry name" value="PAH_sf"/>
</dbReference>
<dbReference type="PROSITE" id="PS51477">
    <property type="entry name" value="PAH"/>
    <property type="match status" value="3"/>
</dbReference>
<dbReference type="EMBL" id="JASJQH010000664">
    <property type="protein sequence ID" value="KAK9763347.1"/>
    <property type="molecule type" value="Genomic_DNA"/>
</dbReference>
<keyword evidence="3 4" id="KW-0539">Nucleus</keyword>
<evidence type="ECO:0000256" key="2">
    <source>
        <dbReference type="ARBA" id="ARBA00022491"/>
    </source>
</evidence>
<dbReference type="PANTHER" id="PTHR12346">
    <property type="entry name" value="SIN3B-RELATED"/>
    <property type="match status" value="1"/>
</dbReference>
<organism evidence="7 8">
    <name type="scientific">Basidiobolus ranarum</name>
    <dbReference type="NCBI Taxonomy" id="34480"/>
    <lineage>
        <taxon>Eukaryota</taxon>
        <taxon>Fungi</taxon>
        <taxon>Fungi incertae sedis</taxon>
        <taxon>Zoopagomycota</taxon>
        <taxon>Entomophthoromycotina</taxon>
        <taxon>Basidiobolomycetes</taxon>
        <taxon>Basidiobolales</taxon>
        <taxon>Basidiobolaceae</taxon>
        <taxon>Basidiobolus</taxon>
    </lineage>
</organism>
<dbReference type="SMART" id="SM00761">
    <property type="entry name" value="HDAC_interact"/>
    <property type="match status" value="1"/>
</dbReference>
<feature type="region of interest" description="Disordered" evidence="5">
    <location>
        <begin position="975"/>
        <end position="1065"/>
    </location>
</feature>
<accession>A0ABR2WPB5</accession>
<comment type="caution">
    <text evidence="7">The sequence shown here is derived from an EMBL/GenBank/DDBJ whole genome shotgun (WGS) entry which is preliminary data.</text>
</comment>
<evidence type="ECO:0000256" key="5">
    <source>
        <dbReference type="SAM" id="MobiDB-lite"/>
    </source>
</evidence>
<feature type="compositionally biased region" description="Polar residues" evidence="5">
    <location>
        <begin position="221"/>
        <end position="250"/>
    </location>
</feature>
<feature type="compositionally biased region" description="Polar residues" evidence="5">
    <location>
        <begin position="488"/>
        <end position="505"/>
    </location>
</feature>
<keyword evidence="8" id="KW-1185">Reference proteome</keyword>
<evidence type="ECO:0000256" key="3">
    <source>
        <dbReference type="ARBA" id="ARBA00023242"/>
    </source>
</evidence>
<evidence type="ECO:0000256" key="4">
    <source>
        <dbReference type="PROSITE-ProRule" id="PRU00810"/>
    </source>
</evidence>
<keyword evidence="2" id="KW-0678">Repressor</keyword>
<feature type="compositionally biased region" description="Polar residues" evidence="5">
    <location>
        <begin position="1332"/>
        <end position="1342"/>
    </location>
</feature>
<dbReference type="PANTHER" id="PTHR12346:SF0">
    <property type="entry name" value="SIN3A, ISOFORM G"/>
    <property type="match status" value="1"/>
</dbReference>
<name>A0ABR2WPB5_9FUNG</name>
<feature type="domain" description="Histone deacetylase interacting" evidence="6">
    <location>
        <begin position="691"/>
        <end position="792"/>
    </location>
</feature>
<feature type="compositionally biased region" description="Low complexity" evidence="5">
    <location>
        <begin position="413"/>
        <end position="423"/>
    </location>
</feature>